<dbReference type="EMBL" id="JARJCM010000059">
    <property type="protein sequence ID" value="KAJ7034190.1"/>
    <property type="molecule type" value="Genomic_DNA"/>
</dbReference>
<accession>A0AAD6X3G0</accession>
<feature type="region of interest" description="Disordered" evidence="1">
    <location>
        <begin position="85"/>
        <end position="140"/>
    </location>
</feature>
<organism evidence="2 3">
    <name type="scientific">Mycena alexandri</name>
    <dbReference type="NCBI Taxonomy" id="1745969"/>
    <lineage>
        <taxon>Eukaryota</taxon>
        <taxon>Fungi</taxon>
        <taxon>Dikarya</taxon>
        <taxon>Basidiomycota</taxon>
        <taxon>Agaricomycotina</taxon>
        <taxon>Agaricomycetes</taxon>
        <taxon>Agaricomycetidae</taxon>
        <taxon>Agaricales</taxon>
        <taxon>Marasmiineae</taxon>
        <taxon>Mycenaceae</taxon>
        <taxon>Mycena</taxon>
    </lineage>
</organism>
<proteinExistence type="predicted"/>
<feature type="region of interest" description="Disordered" evidence="1">
    <location>
        <begin position="578"/>
        <end position="598"/>
    </location>
</feature>
<evidence type="ECO:0000313" key="3">
    <source>
        <dbReference type="Proteomes" id="UP001218188"/>
    </source>
</evidence>
<keyword evidence="3" id="KW-1185">Reference proteome</keyword>
<evidence type="ECO:0000313" key="2">
    <source>
        <dbReference type="EMBL" id="KAJ7034190.1"/>
    </source>
</evidence>
<comment type="caution">
    <text evidence="2">The sequence shown here is derived from an EMBL/GenBank/DDBJ whole genome shotgun (WGS) entry which is preliminary data.</text>
</comment>
<name>A0AAD6X3G0_9AGAR</name>
<gene>
    <name evidence="2" type="ORF">C8F04DRAFT_1183476</name>
</gene>
<dbReference type="AlphaFoldDB" id="A0AAD6X3G0"/>
<feature type="compositionally biased region" description="Acidic residues" evidence="1">
    <location>
        <begin position="94"/>
        <end position="119"/>
    </location>
</feature>
<protein>
    <submittedName>
        <fullName evidence="2">Uncharacterized protein</fullName>
    </submittedName>
</protein>
<sequence length="598" mass="66038">MTSAFLTPVAAASSATISGIQVPADVLGHILSSCPDFVTLGAAVGVCSTWQQVFETHPTSTVLAVAFNVVGPALPQAVRFVRYPYPEKTPNDWGDGEDGEEGQDGEDEDPEATDDDSDDGGAGPSKIKVQRKTKTTAKLPETDSIGELTVAERMQLQRNAAIVEKLEALFSLRHKNRTSKTSTLTAVESHRFRRAMYRIMLYCELFYLPLNLDDIDSMEDDPGVLDKIKEARQAVLEEYSLPHQAEIFAVVNFLHELIRDVLDGDEVERLKDICLATGPAVILRAHKARSADVFEEALEAEMMTSGEDNQLYSGFFSETLEQIWAQRQIVPPETGFVVILDDVQSVPADKCAQCNVKGVKLWSEANWEDLINVDFCALLRGQLNQNEIETEALVQLFMSPNCGADAVVSEIYDVLLPEFAAWKKDESLCEGCLEKLVGAHLHLWLYKRKIAGGWKPQQKCCSRSRAPPRRPIPDFVGQLILAEHPDATPQFQEKMFRQMVDFEGSFDAAVAFYKRALEVFDSGVSMGPSRPPANAELESVEFGPFTVFSHSLYPGQLQATNPFMWNFYIGERGGDRRSIITSDVPGPARPGSPGLGPA</sequence>
<evidence type="ECO:0000256" key="1">
    <source>
        <dbReference type="SAM" id="MobiDB-lite"/>
    </source>
</evidence>
<reference evidence="2" key="1">
    <citation type="submission" date="2023-03" db="EMBL/GenBank/DDBJ databases">
        <title>Massive genome expansion in bonnet fungi (Mycena s.s.) driven by repeated elements and novel gene families across ecological guilds.</title>
        <authorList>
            <consortium name="Lawrence Berkeley National Laboratory"/>
            <person name="Harder C.B."/>
            <person name="Miyauchi S."/>
            <person name="Viragh M."/>
            <person name="Kuo A."/>
            <person name="Thoen E."/>
            <person name="Andreopoulos B."/>
            <person name="Lu D."/>
            <person name="Skrede I."/>
            <person name="Drula E."/>
            <person name="Henrissat B."/>
            <person name="Morin E."/>
            <person name="Kohler A."/>
            <person name="Barry K."/>
            <person name="LaButti K."/>
            <person name="Morin E."/>
            <person name="Salamov A."/>
            <person name="Lipzen A."/>
            <person name="Mereny Z."/>
            <person name="Hegedus B."/>
            <person name="Baldrian P."/>
            <person name="Stursova M."/>
            <person name="Weitz H."/>
            <person name="Taylor A."/>
            <person name="Grigoriev I.V."/>
            <person name="Nagy L.G."/>
            <person name="Martin F."/>
            <person name="Kauserud H."/>
        </authorList>
    </citation>
    <scope>NUCLEOTIDE SEQUENCE</scope>
    <source>
        <strain evidence="2">CBHHK200</strain>
    </source>
</reference>
<dbReference type="Proteomes" id="UP001218188">
    <property type="component" value="Unassembled WGS sequence"/>
</dbReference>